<comment type="subcellular location">
    <subcellularLocation>
        <location evidence="1">Cell membrane</location>
        <topology evidence="1">Multi-pass membrane protein</topology>
    </subcellularLocation>
</comment>
<protein>
    <submittedName>
        <fullName evidence="7">RhtB (Resistance to homoserine/threonine) family protein</fullName>
    </submittedName>
</protein>
<feature type="transmembrane region" description="Helical" evidence="6">
    <location>
        <begin position="42"/>
        <end position="62"/>
    </location>
</feature>
<reference evidence="7 8" key="1">
    <citation type="submission" date="2020-08" db="EMBL/GenBank/DDBJ databases">
        <title>Genome sequencing of Purple Non-Sulfur Bacteria from various extreme environments.</title>
        <authorList>
            <person name="Mayer M."/>
        </authorList>
    </citation>
    <scope>NUCLEOTIDE SEQUENCE [LARGE SCALE GENOMIC DNA]</scope>
    <source>
        <strain evidence="7 8">JA131</strain>
    </source>
</reference>
<dbReference type="PANTHER" id="PTHR30086:SF20">
    <property type="entry name" value="ARGININE EXPORTER PROTEIN ARGO-RELATED"/>
    <property type="match status" value="1"/>
</dbReference>
<comment type="caution">
    <text evidence="7">The sequence shown here is derived from an EMBL/GenBank/DDBJ whole genome shotgun (WGS) entry which is preliminary data.</text>
</comment>
<gene>
    <name evidence="7" type="ORF">GGD89_001895</name>
</gene>
<dbReference type="PANTHER" id="PTHR30086">
    <property type="entry name" value="ARGININE EXPORTER PROTEIN ARGO"/>
    <property type="match status" value="1"/>
</dbReference>
<feature type="transmembrane region" description="Helical" evidence="6">
    <location>
        <begin position="125"/>
        <end position="146"/>
    </location>
</feature>
<dbReference type="EMBL" id="JACIGK010000012">
    <property type="protein sequence ID" value="MBB4266264.1"/>
    <property type="molecule type" value="Genomic_DNA"/>
</dbReference>
<evidence type="ECO:0000256" key="2">
    <source>
        <dbReference type="ARBA" id="ARBA00022475"/>
    </source>
</evidence>
<keyword evidence="8" id="KW-1185">Reference proteome</keyword>
<evidence type="ECO:0000256" key="3">
    <source>
        <dbReference type="ARBA" id="ARBA00022692"/>
    </source>
</evidence>
<feature type="transmembrane region" description="Helical" evidence="6">
    <location>
        <begin position="6"/>
        <end position="30"/>
    </location>
</feature>
<evidence type="ECO:0000256" key="6">
    <source>
        <dbReference type="SAM" id="Phobius"/>
    </source>
</evidence>
<dbReference type="GO" id="GO:0015171">
    <property type="term" value="F:amino acid transmembrane transporter activity"/>
    <property type="evidence" value="ECO:0007669"/>
    <property type="project" value="TreeGrafter"/>
</dbReference>
<dbReference type="PIRSF" id="PIRSF006324">
    <property type="entry name" value="LeuE"/>
    <property type="match status" value="1"/>
</dbReference>
<keyword evidence="4 6" id="KW-1133">Transmembrane helix</keyword>
<keyword evidence="5 6" id="KW-0472">Membrane</keyword>
<dbReference type="Proteomes" id="UP000554286">
    <property type="component" value="Unassembled WGS sequence"/>
</dbReference>
<evidence type="ECO:0000313" key="7">
    <source>
        <dbReference type="EMBL" id="MBB4266264.1"/>
    </source>
</evidence>
<feature type="transmembrane region" description="Helical" evidence="6">
    <location>
        <begin position="68"/>
        <end position="89"/>
    </location>
</feature>
<evidence type="ECO:0000256" key="5">
    <source>
        <dbReference type="ARBA" id="ARBA00023136"/>
    </source>
</evidence>
<dbReference type="Pfam" id="PF01810">
    <property type="entry name" value="LysE"/>
    <property type="match status" value="1"/>
</dbReference>
<sequence>MDASIDWAAFAMVAGINLIAVLSPGPDFVITLRNALIHGVRAGLLTAVGIALGLSVHVLYTLAGLSLLIAQSVVLFSVVKLLGAAYLIWMGLQAIRARPRDPSADAAAGASGPDRRWRGGIVSGFLTNVLNPKAALYMLALFTQIIDPATSTLEKGLYGLTLMVESLLVFGLLALLIGQPAVRRAYGGAAHWIDRALGAVFIGLGVRLALARAAE</sequence>
<dbReference type="RefSeq" id="WP_221238391.1">
    <property type="nucleotide sequence ID" value="NZ_JACIGK010000012.1"/>
</dbReference>
<organism evidence="7 8">
    <name type="scientific">Roseospira visakhapatnamensis</name>
    <dbReference type="NCBI Taxonomy" id="390880"/>
    <lineage>
        <taxon>Bacteria</taxon>
        <taxon>Pseudomonadati</taxon>
        <taxon>Pseudomonadota</taxon>
        <taxon>Alphaproteobacteria</taxon>
        <taxon>Rhodospirillales</taxon>
        <taxon>Rhodospirillaceae</taxon>
        <taxon>Roseospira</taxon>
    </lineage>
</organism>
<evidence type="ECO:0000256" key="4">
    <source>
        <dbReference type="ARBA" id="ARBA00022989"/>
    </source>
</evidence>
<feature type="transmembrane region" description="Helical" evidence="6">
    <location>
        <begin position="158"/>
        <end position="177"/>
    </location>
</feature>
<name>A0A7W6RDZ3_9PROT</name>
<evidence type="ECO:0000313" key="8">
    <source>
        <dbReference type="Proteomes" id="UP000554286"/>
    </source>
</evidence>
<dbReference type="AlphaFoldDB" id="A0A7W6RDZ3"/>
<evidence type="ECO:0000256" key="1">
    <source>
        <dbReference type="ARBA" id="ARBA00004651"/>
    </source>
</evidence>
<dbReference type="GO" id="GO:0005886">
    <property type="term" value="C:plasma membrane"/>
    <property type="evidence" value="ECO:0007669"/>
    <property type="project" value="UniProtKB-SubCell"/>
</dbReference>
<keyword evidence="2" id="KW-1003">Cell membrane</keyword>
<keyword evidence="3 6" id="KW-0812">Transmembrane</keyword>
<accession>A0A7W6RDZ3</accession>
<dbReference type="InterPro" id="IPR001123">
    <property type="entry name" value="LeuE-type"/>
</dbReference>
<proteinExistence type="predicted"/>